<name>A0A4P6ZN32_9LACO</name>
<feature type="compositionally biased region" description="Polar residues" evidence="5">
    <location>
        <begin position="8"/>
        <end position="28"/>
    </location>
</feature>
<dbReference type="GO" id="GO:0008234">
    <property type="term" value="F:cysteine-type peptidase activity"/>
    <property type="evidence" value="ECO:0007669"/>
    <property type="project" value="UniProtKB-KW"/>
</dbReference>
<dbReference type="GO" id="GO:0006508">
    <property type="term" value="P:proteolysis"/>
    <property type="evidence" value="ECO:0007669"/>
    <property type="project" value="UniProtKB-KW"/>
</dbReference>
<dbReference type="EMBL" id="CP034726">
    <property type="protein sequence ID" value="QBP19047.1"/>
    <property type="molecule type" value="Genomic_DNA"/>
</dbReference>
<sequence>MVAGSAAVSANQVNGSQNQSSAQQTTEVKNYKEPKTYPIYHFTHHYNNAQNSLKKPVVYKQHVAVKHYARHFHYAVKPRKTAKTVKLAATSNSEANDQNQDQASNQTYSYKGNTYNSKDSYLAAKFTNTKLYKVATSKLGDPYVWGGNGPTVFDCSGFTKYVYKNAKHINLPRLAGDQYTYEKPVSYANIKPGNLVFFGAAPSAISHVGMYIGNGNMIDAQLRGVVIEKVIAPWWHLVGCAKVVRSYKY</sequence>
<dbReference type="PROSITE" id="PS51935">
    <property type="entry name" value="NLPC_P60"/>
    <property type="match status" value="1"/>
</dbReference>
<feature type="region of interest" description="Disordered" evidence="5">
    <location>
        <begin position="1"/>
        <end position="30"/>
    </location>
</feature>
<evidence type="ECO:0000256" key="4">
    <source>
        <dbReference type="ARBA" id="ARBA00022807"/>
    </source>
</evidence>
<evidence type="ECO:0000256" key="2">
    <source>
        <dbReference type="ARBA" id="ARBA00022670"/>
    </source>
</evidence>
<keyword evidence="8" id="KW-1185">Reference proteome</keyword>
<evidence type="ECO:0000256" key="1">
    <source>
        <dbReference type="ARBA" id="ARBA00007074"/>
    </source>
</evidence>
<evidence type="ECO:0000313" key="8">
    <source>
        <dbReference type="Proteomes" id="UP000294321"/>
    </source>
</evidence>
<gene>
    <name evidence="7" type="ORF">ELX58_07395</name>
</gene>
<dbReference type="AlphaFoldDB" id="A0A4P6ZN32"/>
<evidence type="ECO:0000313" key="7">
    <source>
        <dbReference type="EMBL" id="QBP19047.1"/>
    </source>
</evidence>
<dbReference type="Gene3D" id="3.90.1720.10">
    <property type="entry name" value="endopeptidase domain like (from Nostoc punctiforme)"/>
    <property type="match status" value="1"/>
</dbReference>
<keyword evidence="2" id="KW-0645">Protease</keyword>
<organism evidence="7 8">
    <name type="scientific">Acetilactobacillus jinshanensis</name>
    <dbReference type="NCBI Taxonomy" id="1720083"/>
    <lineage>
        <taxon>Bacteria</taxon>
        <taxon>Bacillati</taxon>
        <taxon>Bacillota</taxon>
        <taxon>Bacilli</taxon>
        <taxon>Lactobacillales</taxon>
        <taxon>Lactobacillaceae</taxon>
        <taxon>Acetilactobacillus</taxon>
    </lineage>
</organism>
<feature type="domain" description="NlpC/P60" evidence="6">
    <location>
        <begin position="125"/>
        <end position="246"/>
    </location>
</feature>
<dbReference type="SUPFAM" id="SSF54001">
    <property type="entry name" value="Cysteine proteinases"/>
    <property type="match status" value="1"/>
</dbReference>
<evidence type="ECO:0000256" key="3">
    <source>
        <dbReference type="ARBA" id="ARBA00022801"/>
    </source>
</evidence>
<dbReference type="PANTHER" id="PTHR47053">
    <property type="entry name" value="MUREIN DD-ENDOPEPTIDASE MEPH-RELATED"/>
    <property type="match status" value="1"/>
</dbReference>
<feature type="compositionally biased region" description="Low complexity" evidence="5">
    <location>
        <begin position="95"/>
        <end position="106"/>
    </location>
</feature>
<dbReference type="PANTHER" id="PTHR47053:SF1">
    <property type="entry name" value="MUREIN DD-ENDOPEPTIDASE MEPH-RELATED"/>
    <property type="match status" value="1"/>
</dbReference>
<dbReference type="Proteomes" id="UP000294321">
    <property type="component" value="Chromosome"/>
</dbReference>
<reference evidence="8" key="1">
    <citation type="submission" date="2018-12" db="EMBL/GenBank/DDBJ databases">
        <title>A new species of lactobacillus.</title>
        <authorList>
            <person name="Jian Y."/>
            <person name="Xin L."/>
            <person name="Hong Z.J."/>
            <person name="Ming L.Z."/>
            <person name="Hong X.Z."/>
        </authorList>
    </citation>
    <scope>NUCLEOTIDE SEQUENCE [LARGE SCALE GENOMIC DNA]</scope>
    <source>
        <strain evidence="8">HSLZ-75</strain>
    </source>
</reference>
<dbReference type="KEGG" id="lji:ELX58_07395"/>
<accession>A0A4P6ZN32</accession>
<evidence type="ECO:0000259" key="6">
    <source>
        <dbReference type="PROSITE" id="PS51935"/>
    </source>
</evidence>
<dbReference type="InterPro" id="IPR038765">
    <property type="entry name" value="Papain-like_cys_pep_sf"/>
</dbReference>
<dbReference type="InterPro" id="IPR051202">
    <property type="entry name" value="Peptidase_C40"/>
</dbReference>
<keyword evidence="4" id="KW-0788">Thiol protease</keyword>
<comment type="similarity">
    <text evidence="1">Belongs to the peptidase C40 family.</text>
</comment>
<dbReference type="Pfam" id="PF00877">
    <property type="entry name" value="NLPC_P60"/>
    <property type="match status" value="1"/>
</dbReference>
<dbReference type="InterPro" id="IPR000064">
    <property type="entry name" value="NLP_P60_dom"/>
</dbReference>
<dbReference type="OrthoDB" id="1654978at2"/>
<evidence type="ECO:0000256" key="5">
    <source>
        <dbReference type="SAM" id="MobiDB-lite"/>
    </source>
</evidence>
<proteinExistence type="inferred from homology"/>
<feature type="region of interest" description="Disordered" evidence="5">
    <location>
        <begin position="90"/>
        <end position="110"/>
    </location>
</feature>
<keyword evidence="3" id="KW-0378">Hydrolase</keyword>
<protein>
    <recommendedName>
        <fullName evidence="6">NlpC/P60 domain-containing protein</fullName>
    </recommendedName>
</protein>